<dbReference type="InterPro" id="IPR001451">
    <property type="entry name" value="Hexapep"/>
</dbReference>
<accession>A0ABW9EBQ0</accession>
<evidence type="ECO:0000313" key="7">
    <source>
        <dbReference type="Proteomes" id="UP001629392"/>
    </source>
</evidence>
<evidence type="ECO:0000313" key="6">
    <source>
        <dbReference type="EMBL" id="MFM0716478.1"/>
    </source>
</evidence>
<dbReference type="RefSeq" id="WP_408152757.1">
    <property type="nucleotide sequence ID" value="NZ_JAQQCL010000005.1"/>
</dbReference>
<dbReference type="InterPro" id="IPR041561">
    <property type="entry name" value="PglD_N"/>
</dbReference>
<dbReference type="InterPro" id="IPR020019">
    <property type="entry name" value="AcTrfase_PglD-like"/>
</dbReference>
<keyword evidence="2" id="KW-0808">Transferase</keyword>
<dbReference type="Pfam" id="PF17836">
    <property type="entry name" value="PglD_N"/>
    <property type="match status" value="1"/>
</dbReference>
<dbReference type="CDD" id="cd03360">
    <property type="entry name" value="LbH_AT_putative"/>
    <property type="match status" value="1"/>
</dbReference>
<dbReference type="SUPFAM" id="SSF51161">
    <property type="entry name" value="Trimeric LpxA-like enzymes"/>
    <property type="match status" value="1"/>
</dbReference>
<name>A0ABW9EBQ0_9BURK</name>
<dbReference type="InterPro" id="IPR018357">
    <property type="entry name" value="Hexapep_transf_CS"/>
</dbReference>
<dbReference type="NCBIfam" id="TIGR03570">
    <property type="entry name" value="NeuD_NnaD"/>
    <property type="match status" value="1"/>
</dbReference>
<comment type="similarity">
    <text evidence="1">Belongs to the transferase hexapeptide repeat family.</text>
</comment>
<evidence type="ECO:0000256" key="2">
    <source>
        <dbReference type="ARBA" id="ARBA00022679"/>
    </source>
</evidence>
<keyword evidence="3" id="KW-0677">Repeat</keyword>
<dbReference type="Gene3D" id="2.160.10.10">
    <property type="entry name" value="Hexapeptide repeat proteins"/>
    <property type="match status" value="1"/>
</dbReference>
<evidence type="ECO:0000256" key="3">
    <source>
        <dbReference type="ARBA" id="ARBA00022737"/>
    </source>
</evidence>
<comment type="caution">
    <text evidence="6">The sequence shown here is derived from an EMBL/GenBank/DDBJ whole genome shotgun (WGS) entry which is preliminary data.</text>
</comment>
<dbReference type="PANTHER" id="PTHR43300:SF7">
    <property type="entry name" value="UDP-N-ACETYLBACILLOSAMINE N-ACETYLTRANSFERASE"/>
    <property type="match status" value="1"/>
</dbReference>
<feature type="domain" description="PglD N-terminal" evidence="5">
    <location>
        <begin position="1"/>
        <end position="79"/>
    </location>
</feature>
<organism evidence="6 7">
    <name type="scientific">Paraburkholderia strydomiana</name>
    <dbReference type="NCBI Taxonomy" id="1245417"/>
    <lineage>
        <taxon>Bacteria</taxon>
        <taxon>Pseudomonadati</taxon>
        <taxon>Pseudomonadota</taxon>
        <taxon>Betaproteobacteria</taxon>
        <taxon>Burkholderiales</taxon>
        <taxon>Burkholderiaceae</taxon>
        <taxon>Paraburkholderia</taxon>
    </lineage>
</organism>
<dbReference type="Proteomes" id="UP001629392">
    <property type="component" value="Unassembled WGS sequence"/>
</dbReference>
<dbReference type="EMBL" id="JAQQCL010000005">
    <property type="protein sequence ID" value="MFM0716478.1"/>
    <property type="molecule type" value="Genomic_DNA"/>
</dbReference>
<dbReference type="InterPro" id="IPR011004">
    <property type="entry name" value="Trimer_LpxA-like_sf"/>
</dbReference>
<dbReference type="PANTHER" id="PTHR43300">
    <property type="entry name" value="ACETYLTRANSFERASE"/>
    <property type="match status" value="1"/>
</dbReference>
<sequence length="214" mass="22930">MYGAGGFGKEVMDVARRQNAVTKRWEQICFVDDIRTERTHYGADVYRFDALEVQQHLDEAEFVIALGEPAAREKLGEKLREANARLGRVVDTSSLVVESATLGEGAVITPLCSISSDARLGRHACVNTMSIVGHDVQVGDHTVISSMVNIGGACVIGANSYLGMGALIKEGVRIGSNSIIGMGSVVYGDIPDDVIALGNPARVARPNNDRKVFK</sequence>
<keyword evidence="4" id="KW-0012">Acyltransferase</keyword>
<evidence type="ECO:0000259" key="5">
    <source>
        <dbReference type="Pfam" id="PF17836"/>
    </source>
</evidence>
<dbReference type="PROSITE" id="PS00101">
    <property type="entry name" value="HEXAPEP_TRANSFERASES"/>
    <property type="match status" value="1"/>
</dbReference>
<keyword evidence="7" id="KW-1185">Reference proteome</keyword>
<reference evidence="6 7" key="1">
    <citation type="journal article" date="2024" name="Chem. Sci.">
        <title>Discovery of megapolipeptins by genome mining of a Burkholderiales bacteria collection.</title>
        <authorList>
            <person name="Paulo B.S."/>
            <person name="Recchia M.J.J."/>
            <person name="Lee S."/>
            <person name="Fergusson C.H."/>
            <person name="Romanowski S.B."/>
            <person name="Hernandez A."/>
            <person name="Krull N."/>
            <person name="Liu D.Y."/>
            <person name="Cavanagh H."/>
            <person name="Bos A."/>
            <person name="Gray C.A."/>
            <person name="Murphy B.T."/>
            <person name="Linington R.G."/>
            <person name="Eustaquio A.S."/>
        </authorList>
    </citation>
    <scope>NUCLEOTIDE SEQUENCE [LARGE SCALE GENOMIC DNA]</scope>
    <source>
        <strain evidence="6 7">RL17-350-BIC-E</strain>
    </source>
</reference>
<proteinExistence type="inferred from homology"/>
<dbReference type="InterPro" id="IPR050179">
    <property type="entry name" value="Trans_hexapeptide_repeat"/>
</dbReference>
<gene>
    <name evidence="6" type="ORF">PQQ73_09075</name>
</gene>
<evidence type="ECO:0000256" key="1">
    <source>
        <dbReference type="ARBA" id="ARBA00007274"/>
    </source>
</evidence>
<evidence type="ECO:0000256" key="4">
    <source>
        <dbReference type="ARBA" id="ARBA00023315"/>
    </source>
</evidence>
<dbReference type="Pfam" id="PF00132">
    <property type="entry name" value="Hexapep"/>
    <property type="match status" value="1"/>
</dbReference>
<protein>
    <submittedName>
        <fullName evidence="6">Acetyltransferase</fullName>
    </submittedName>
</protein>
<dbReference type="Gene3D" id="3.40.50.20">
    <property type="match status" value="1"/>
</dbReference>